<feature type="domain" description="Glycosyl transferase family 1" evidence="3">
    <location>
        <begin position="164"/>
        <end position="318"/>
    </location>
</feature>
<evidence type="ECO:0000259" key="4">
    <source>
        <dbReference type="Pfam" id="PF13439"/>
    </source>
</evidence>
<dbReference type="AlphaFoldDB" id="A0A831QZB6"/>
<evidence type="ECO:0000256" key="1">
    <source>
        <dbReference type="ARBA" id="ARBA00022676"/>
    </source>
</evidence>
<dbReference type="PANTHER" id="PTHR12526:SF510">
    <property type="entry name" value="D-INOSITOL 3-PHOSPHATE GLYCOSYLTRANSFERASE"/>
    <property type="match status" value="1"/>
</dbReference>
<dbReference type="CDD" id="cd03811">
    <property type="entry name" value="GT4_GT28_WabH-like"/>
    <property type="match status" value="1"/>
</dbReference>
<dbReference type="Pfam" id="PF13439">
    <property type="entry name" value="Glyco_transf_4"/>
    <property type="match status" value="1"/>
</dbReference>
<evidence type="ECO:0000259" key="3">
    <source>
        <dbReference type="Pfam" id="PF00534"/>
    </source>
</evidence>
<evidence type="ECO:0000256" key="2">
    <source>
        <dbReference type="ARBA" id="ARBA00022679"/>
    </source>
</evidence>
<keyword evidence="1" id="KW-0328">Glycosyltransferase</keyword>
<comment type="caution">
    <text evidence="5">The sequence shown here is derived from an EMBL/GenBank/DDBJ whole genome shotgun (WGS) entry which is preliminary data.</text>
</comment>
<dbReference type="Gene3D" id="3.40.50.2000">
    <property type="entry name" value="Glycogen Phosphorylase B"/>
    <property type="match status" value="2"/>
</dbReference>
<dbReference type="Pfam" id="PF00534">
    <property type="entry name" value="Glycos_transf_1"/>
    <property type="match status" value="1"/>
</dbReference>
<dbReference type="RefSeq" id="WP_304098438.1">
    <property type="nucleotide sequence ID" value="NZ_DRGY01000024.1"/>
</dbReference>
<dbReference type="InterPro" id="IPR001296">
    <property type="entry name" value="Glyco_trans_1"/>
</dbReference>
<dbReference type="Proteomes" id="UP000885748">
    <property type="component" value="Unassembled WGS sequence"/>
</dbReference>
<dbReference type="GO" id="GO:1901135">
    <property type="term" value="P:carbohydrate derivative metabolic process"/>
    <property type="evidence" value="ECO:0007669"/>
    <property type="project" value="UniProtKB-ARBA"/>
</dbReference>
<dbReference type="PANTHER" id="PTHR12526">
    <property type="entry name" value="GLYCOSYLTRANSFERASE"/>
    <property type="match status" value="1"/>
</dbReference>
<dbReference type="InterPro" id="IPR028098">
    <property type="entry name" value="Glyco_trans_4-like_N"/>
</dbReference>
<proteinExistence type="predicted"/>
<keyword evidence="2" id="KW-0808">Transferase</keyword>
<accession>A0A831QZB6</accession>
<dbReference type="GO" id="GO:0016757">
    <property type="term" value="F:glycosyltransferase activity"/>
    <property type="evidence" value="ECO:0007669"/>
    <property type="project" value="UniProtKB-KW"/>
</dbReference>
<evidence type="ECO:0000313" key="5">
    <source>
        <dbReference type="EMBL" id="HEA51221.1"/>
    </source>
</evidence>
<dbReference type="EMBL" id="DRGY01000024">
    <property type="protein sequence ID" value="HEA51221.1"/>
    <property type="molecule type" value="Genomic_DNA"/>
</dbReference>
<dbReference type="SUPFAM" id="SSF53756">
    <property type="entry name" value="UDP-Glycosyltransferase/glycogen phosphorylase"/>
    <property type="match status" value="1"/>
</dbReference>
<reference evidence="5" key="1">
    <citation type="journal article" date="2020" name="mSystems">
        <title>Genome- and Community-Level Interaction Insights into Carbon Utilization and Element Cycling Functions of Hydrothermarchaeota in Hydrothermal Sediment.</title>
        <authorList>
            <person name="Zhou Z."/>
            <person name="Liu Y."/>
            <person name="Xu W."/>
            <person name="Pan J."/>
            <person name="Luo Z.H."/>
            <person name="Li M."/>
        </authorList>
    </citation>
    <scope>NUCLEOTIDE SEQUENCE [LARGE SCALE GENOMIC DNA]</scope>
    <source>
        <strain evidence="5">HyVt-357</strain>
    </source>
</reference>
<feature type="domain" description="Glycosyltransferase subfamily 4-like N-terminal" evidence="4">
    <location>
        <begin position="20"/>
        <end position="154"/>
    </location>
</feature>
<protein>
    <submittedName>
        <fullName evidence="5">Glycosyltransferase</fullName>
    </submittedName>
</protein>
<gene>
    <name evidence="5" type="ORF">ENI00_02620</name>
</gene>
<organism evidence="5">
    <name type="scientific">Marinobacter antarcticus</name>
    <dbReference type="NCBI Taxonomy" id="564117"/>
    <lineage>
        <taxon>Bacteria</taxon>
        <taxon>Pseudomonadati</taxon>
        <taxon>Pseudomonadota</taxon>
        <taxon>Gammaproteobacteria</taxon>
        <taxon>Pseudomonadales</taxon>
        <taxon>Marinobacteraceae</taxon>
        <taxon>Marinobacter</taxon>
    </lineage>
</organism>
<sequence length="346" mass="37834">MSAPDCLTVVQLIATPGGNWGGMEKHTADLSEELVRRGHKVHVLAHPEYQNRFSNTIHFHPLPVQWGRRNPLLKWRLRKILRELSPNVLHAQGNKAAAMLSGEGKPGSVTLGTLHGTKSSHKDFDKLDGVIAVSKGIQQALTHPDTKLIHNGIRPHGNSAITTHRIPESQDFALAIGRLEPVKQFDNLIAAWATLKPQLPLYILGNGSEADALRSQIERLNARGFIKLPGHEDNPAAWLQHASVCVISSGREGFPYTLVEALLARCPVLSTPVNGALDLLPADSLAASTDPGALQTLLSERLADLEGLKNSQNVCFERASQELTLEAMTNLTADFYYQLLRKKTAN</sequence>
<name>A0A831QZB6_9GAMM</name>